<organism evidence="1 2">
    <name type="scientific">Zoogloea dura</name>
    <dbReference type="NCBI Taxonomy" id="2728840"/>
    <lineage>
        <taxon>Bacteria</taxon>
        <taxon>Pseudomonadati</taxon>
        <taxon>Pseudomonadota</taxon>
        <taxon>Betaproteobacteria</taxon>
        <taxon>Rhodocyclales</taxon>
        <taxon>Zoogloeaceae</taxon>
        <taxon>Zoogloea</taxon>
    </lineage>
</organism>
<evidence type="ECO:0000313" key="1">
    <source>
        <dbReference type="EMBL" id="NML26216.1"/>
    </source>
</evidence>
<gene>
    <name evidence="1" type="ORF">HHL15_10735</name>
</gene>
<name>A0A848G5K3_9RHOO</name>
<dbReference type="Proteomes" id="UP000580043">
    <property type="component" value="Unassembled WGS sequence"/>
</dbReference>
<comment type="caution">
    <text evidence="1">The sequence shown here is derived from an EMBL/GenBank/DDBJ whole genome shotgun (WGS) entry which is preliminary data.</text>
</comment>
<dbReference type="AlphaFoldDB" id="A0A848G5K3"/>
<accession>A0A848G5K3</accession>
<evidence type="ECO:0000313" key="2">
    <source>
        <dbReference type="Proteomes" id="UP000580043"/>
    </source>
</evidence>
<dbReference type="RefSeq" id="WP_169145759.1">
    <property type="nucleotide sequence ID" value="NZ_JABBGA010000007.1"/>
</dbReference>
<proteinExistence type="predicted"/>
<sequence>MDIVENLRAHAPDCELNGAAALEIEHLRAANEILRAENEILRTALECADIAMAGAPIWHGQHLVLSEILADLKKTLAAMEPAAEA</sequence>
<protein>
    <submittedName>
        <fullName evidence="1">Uncharacterized protein</fullName>
    </submittedName>
</protein>
<keyword evidence="2" id="KW-1185">Reference proteome</keyword>
<reference evidence="1 2" key="1">
    <citation type="submission" date="2020-04" db="EMBL/GenBank/DDBJ databases">
        <title>Zoogloea sp. G-4-1-14 isolated from soil.</title>
        <authorList>
            <person name="Dahal R.H."/>
        </authorList>
    </citation>
    <scope>NUCLEOTIDE SEQUENCE [LARGE SCALE GENOMIC DNA]</scope>
    <source>
        <strain evidence="1 2">G-4-1-14</strain>
    </source>
</reference>
<dbReference type="EMBL" id="JABBGA010000007">
    <property type="protein sequence ID" value="NML26216.1"/>
    <property type="molecule type" value="Genomic_DNA"/>
</dbReference>